<feature type="coiled-coil region" evidence="2">
    <location>
        <begin position="55"/>
        <end position="101"/>
    </location>
</feature>
<feature type="transmembrane region" description="Helical" evidence="3">
    <location>
        <begin position="17"/>
        <end position="34"/>
    </location>
</feature>
<accession>A0ABS2N0Q9</accession>
<gene>
    <name evidence="4" type="ORF">JOC48_002239</name>
</gene>
<reference evidence="4 5" key="1">
    <citation type="submission" date="2021-01" db="EMBL/GenBank/DDBJ databases">
        <title>Genomic Encyclopedia of Type Strains, Phase IV (KMG-IV): sequencing the most valuable type-strain genomes for metagenomic binning, comparative biology and taxonomic classification.</title>
        <authorList>
            <person name="Goeker M."/>
        </authorList>
    </citation>
    <scope>NUCLEOTIDE SEQUENCE [LARGE SCALE GENOMIC DNA]</scope>
    <source>
        <strain evidence="4 5">DSM 23711</strain>
    </source>
</reference>
<dbReference type="Pfam" id="PF05949">
    <property type="entry name" value="DUF881"/>
    <property type="match status" value="1"/>
</dbReference>
<organism evidence="4 5">
    <name type="scientific">Aquibacillus albus</name>
    <dbReference type="NCBI Taxonomy" id="1168171"/>
    <lineage>
        <taxon>Bacteria</taxon>
        <taxon>Bacillati</taxon>
        <taxon>Bacillota</taxon>
        <taxon>Bacilli</taxon>
        <taxon>Bacillales</taxon>
        <taxon>Bacillaceae</taxon>
        <taxon>Aquibacillus</taxon>
    </lineage>
</organism>
<dbReference type="Proteomes" id="UP001296943">
    <property type="component" value="Unassembled WGS sequence"/>
</dbReference>
<evidence type="ECO:0000256" key="3">
    <source>
        <dbReference type="SAM" id="Phobius"/>
    </source>
</evidence>
<dbReference type="Gene3D" id="3.30.70.1880">
    <property type="entry name" value="Protein of unknown function DUF881"/>
    <property type="match status" value="1"/>
</dbReference>
<protein>
    <submittedName>
        <fullName evidence="4">Uncharacterized protein YlxW (UPF0749 family)</fullName>
    </submittedName>
</protein>
<evidence type="ECO:0000313" key="5">
    <source>
        <dbReference type="Proteomes" id="UP001296943"/>
    </source>
</evidence>
<evidence type="ECO:0000256" key="2">
    <source>
        <dbReference type="SAM" id="Coils"/>
    </source>
</evidence>
<evidence type="ECO:0000256" key="1">
    <source>
        <dbReference type="ARBA" id="ARBA00009108"/>
    </source>
</evidence>
<dbReference type="EMBL" id="JAFBDR010000011">
    <property type="protein sequence ID" value="MBM7571738.1"/>
    <property type="molecule type" value="Genomic_DNA"/>
</dbReference>
<dbReference type="PANTHER" id="PTHR37313">
    <property type="entry name" value="UPF0749 PROTEIN RV1825"/>
    <property type="match status" value="1"/>
</dbReference>
<dbReference type="InterPro" id="IPR010273">
    <property type="entry name" value="DUF881"/>
</dbReference>
<comment type="caution">
    <text evidence="4">The sequence shown here is derived from an EMBL/GenBank/DDBJ whole genome shotgun (WGS) entry which is preliminary data.</text>
</comment>
<dbReference type="RefSeq" id="WP_204499602.1">
    <property type="nucleotide sequence ID" value="NZ_JAFBDR010000011.1"/>
</dbReference>
<keyword evidence="2" id="KW-0175">Coiled coil</keyword>
<keyword evidence="3" id="KW-0472">Membrane</keyword>
<dbReference type="PANTHER" id="PTHR37313:SF2">
    <property type="entry name" value="UPF0749 PROTEIN YLXX"/>
    <property type="match status" value="1"/>
</dbReference>
<keyword evidence="5" id="KW-1185">Reference proteome</keyword>
<name>A0ABS2N0Q9_9BACI</name>
<keyword evidence="3" id="KW-1133">Transmembrane helix</keyword>
<keyword evidence="3" id="KW-0812">Transmembrane</keyword>
<evidence type="ECO:0000313" key="4">
    <source>
        <dbReference type="EMBL" id="MBM7571738.1"/>
    </source>
</evidence>
<comment type="similarity">
    <text evidence="1">Belongs to the UPF0749 family.</text>
</comment>
<sequence length="249" mass="28508">MQGLARKVMKVKTQDKIIISLVCTCVGFMAAVQFQSMREPTKRDTRDLWEIRSQLQVEQKKQQQLYEQIADAEQIISQYQQKSEQQQLITLKESIEELEKKAGLTEVTGSGVKITVQPIFEGTEIRQQYPAITPELLHRLINELNSFGATDIAIENERVINTTPIRYVNGETYVNNHALPPVPLDIYVLSPNPKRLLNYIQVSQSKDYFSIEKLNLIAELQEEITLPEYNGLVRLDMLNVNEAVETGDE</sequence>
<proteinExistence type="inferred from homology"/>